<comment type="caution">
    <text evidence="1">The sequence shown here is derived from an EMBL/GenBank/DDBJ whole genome shotgun (WGS) entry which is preliminary data.</text>
</comment>
<protein>
    <submittedName>
        <fullName evidence="1">Uncharacterized protein</fullName>
    </submittedName>
</protein>
<dbReference type="Proteomes" id="UP000037432">
    <property type="component" value="Unassembled WGS sequence"/>
</dbReference>
<dbReference type="EMBL" id="LFNT01000009">
    <property type="protein sequence ID" value="KMS75221.1"/>
    <property type="molecule type" value="Genomic_DNA"/>
</dbReference>
<proteinExistence type="predicted"/>
<gene>
    <name evidence="1" type="ORF">ACM01_11340</name>
</gene>
<accession>A0A0J7ZGL9</accession>
<dbReference type="PATRIC" id="fig|1938.3.peg.2269"/>
<dbReference type="Gene3D" id="3.40.50.720">
    <property type="entry name" value="NAD(P)-binding Rossmann-like Domain"/>
    <property type="match status" value="1"/>
</dbReference>
<evidence type="ECO:0000313" key="2">
    <source>
        <dbReference type="Proteomes" id="UP000037432"/>
    </source>
</evidence>
<evidence type="ECO:0000313" key="1">
    <source>
        <dbReference type="EMBL" id="KMS75221.1"/>
    </source>
</evidence>
<dbReference type="InterPro" id="IPR036291">
    <property type="entry name" value="NAD(P)-bd_dom_sf"/>
</dbReference>
<dbReference type="SUPFAM" id="SSF51735">
    <property type="entry name" value="NAD(P)-binding Rossmann-fold domains"/>
    <property type="match status" value="1"/>
</dbReference>
<sequence length="70" mass="7238">MAAVTGGSSGLGEAAARRLAADGHDIATKTREFGNGVRATVCGPPWIRPVSKQAAPGARSDGSVLCRWWM</sequence>
<dbReference type="AlphaFoldDB" id="A0A0J7ZGL9"/>
<reference evidence="1 2" key="1">
    <citation type="submission" date="2015-06" db="EMBL/GenBank/DDBJ databases">
        <authorList>
            <person name="Ju K.-S."/>
            <person name="Doroghazi J.R."/>
            <person name="Metcalf W.W."/>
        </authorList>
    </citation>
    <scope>NUCLEOTIDE SEQUENCE [LARGE SCALE GENOMIC DNA]</scope>
    <source>
        <strain evidence="1 2">NRRL 3414</strain>
    </source>
</reference>
<organism evidence="1 2">
    <name type="scientific">Streptomyces viridochromogenes</name>
    <dbReference type="NCBI Taxonomy" id="1938"/>
    <lineage>
        <taxon>Bacteria</taxon>
        <taxon>Bacillati</taxon>
        <taxon>Actinomycetota</taxon>
        <taxon>Actinomycetes</taxon>
        <taxon>Kitasatosporales</taxon>
        <taxon>Streptomycetaceae</taxon>
        <taxon>Streptomyces</taxon>
    </lineage>
</organism>
<name>A0A0J7ZGL9_STRVR</name>